<dbReference type="STRING" id="2010991.A0A3M2SLW1"/>
<evidence type="ECO:0000256" key="1">
    <source>
        <dbReference type="SAM" id="MobiDB-lite"/>
    </source>
</evidence>
<reference evidence="3 4" key="1">
    <citation type="submission" date="2017-06" db="EMBL/GenBank/DDBJ databases">
        <title>Comparative genomic analysis of Ambrosia Fusariam Clade fungi.</title>
        <authorList>
            <person name="Stajich J.E."/>
            <person name="Carrillo J."/>
            <person name="Kijimoto T."/>
            <person name="Eskalen A."/>
            <person name="O'Donnell K."/>
            <person name="Kasson M."/>
        </authorList>
    </citation>
    <scope>NUCLEOTIDE SEQUENCE [LARGE SCALE GENOMIC DNA]</scope>
    <source>
        <strain evidence="3">UCR3666</strain>
    </source>
</reference>
<dbReference type="OrthoDB" id="3852249at2759"/>
<comment type="caution">
    <text evidence="3">The sequence shown here is derived from an EMBL/GenBank/DDBJ whole genome shotgun (WGS) entry which is preliminary data.</text>
</comment>
<dbReference type="Pfam" id="PF20219">
    <property type="entry name" value="DUF6579"/>
    <property type="match status" value="1"/>
</dbReference>
<evidence type="ECO:0000313" key="4">
    <source>
        <dbReference type="Proteomes" id="UP000277212"/>
    </source>
</evidence>
<feature type="transmembrane region" description="Helical" evidence="2">
    <location>
        <begin position="365"/>
        <end position="387"/>
    </location>
</feature>
<accession>A0A3M2SLW1</accession>
<feature type="compositionally biased region" description="Polar residues" evidence="1">
    <location>
        <begin position="89"/>
        <end position="113"/>
    </location>
</feature>
<keyword evidence="4" id="KW-1185">Reference proteome</keyword>
<feature type="region of interest" description="Disordered" evidence="1">
    <location>
        <begin position="89"/>
        <end position="118"/>
    </location>
</feature>
<dbReference type="InterPro" id="IPR046486">
    <property type="entry name" value="DUF6579"/>
</dbReference>
<keyword evidence="2" id="KW-0472">Membrane</keyword>
<evidence type="ECO:0000256" key="2">
    <source>
        <dbReference type="SAM" id="Phobius"/>
    </source>
</evidence>
<protein>
    <submittedName>
        <fullName evidence="3">Uncharacterized protein</fullName>
    </submittedName>
</protein>
<name>A0A3M2SLW1_9HYPO</name>
<evidence type="ECO:0000313" key="3">
    <source>
        <dbReference type="EMBL" id="RMJ18569.1"/>
    </source>
</evidence>
<proteinExistence type="predicted"/>
<dbReference type="EMBL" id="NKUJ01000017">
    <property type="protein sequence ID" value="RMJ18569.1"/>
    <property type="molecule type" value="Genomic_DNA"/>
</dbReference>
<organism evidence="3 4">
    <name type="scientific">Fusarium kuroshium</name>
    <dbReference type="NCBI Taxonomy" id="2010991"/>
    <lineage>
        <taxon>Eukaryota</taxon>
        <taxon>Fungi</taxon>
        <taxon>Dikarya</taxon>
        <taxon>Ascomycota</taxon>
        <taxon>Pezizomycotina</taxon>
        <taxon>Sordariomycetes</taxon>
        <taxon>Hypocreomycetidae</taxon>
        <taxon>Hypocreales</taxon>
        <taxon>Nectriaceae</taxon>
        <taxon>Fusarium</taxon>
        <taxon>Fusarium solani species complex</taxon>
    </lineage>
</organism>
<gene>
    <name evidence="3" type="ORF">CDV36_001688</name>
</gene>
<dbReference type="AlphaFoldDB" id="A0A3M2SLW1"/>
<sequence length="427" mass="47241">MDVAGILHDMEIRQLAKDWYPELPYEEAYLKLHHDAFVKFPKELAKPVVAGVREDFATVVDAADAVYRGRYLEALSIFIRRVQKGCARDSNTGGSSQHSSQFNTGQPQDTPSAMSGKMGEGATKTVVREYHGIHVIGDSLVDHINYYGRWMQTFSAIQIAQGQQIIQALNVISDHLRDTNTITVSGAGGPDGFARAVYDLIQKKVDDIDEPERHMHRFFVYHPDTNWYGAFHRLIRETSLPPEFCAKSDNLDTICLFMQDVRQRLMEESNKGKDVIFHLLIPSWYSITIKEPLHFPDSLHPLRIEGEKHKGKELVEMNLPTAPNGILIGISNVLASKLCSNGVARFTSMAITLPAVGWGVNGACLALGLGVGAVTGLGVLAVVPVWFGTTIPAMEKSAPVIAETIYDILSEEAPRILGSTERVVMEE</sequence>
<keyword evidence="2" id="KW-0812">Transmembrane</keyword>
<dbReference type="Proteomes" id="UP000277212">
    <property type="component" value="Unassembled WGS sequence"/>
</dbReference>
<keyword evidence="2" id="KW-1133">Transmembrane helix</keyword>